<evidence type="ECO:0000313" key="10">
    <source>
        <dbReference type="EMBL" id="VAW87213.1"/>
    </source>
</evidence>
<dbReference type="InterPro" id="IPR012823">
    <property type="entry name" value="Flagell_FliJ"/>
</dbReference>
<dbReference type="InterPro" id="IPR053716">
    <property type="entry name" value="Flag_assembly_chemotaxis_eff"/>
</dbReference>
<name>A0A3B0ZG76_9ZZZZ</name>
<dbReference type="Gene3D" id="1.10.287.1700">
    <property type="match status" value="1"/>
</dbReference>
<protein>
    <recommendedName>
        <fullName evidence="11">Flagellar FliJ protein</fullName>
    </recommendedName>
</protein>
<proteinExistence type="predicted"/>
<evidence type="ECO:0000256" key="7">
    <source>
        <dbReference type="ARBA" id="ARBA00023136"/>
    </source>
</evidence>
<dbReference type="GO" id="GO:0044781">
    <property type="term" value="P:bacterial-type flagellum organization"/>
    <property type="evidence" value="ECO:0007669"/>
    <property type="project" value="UniProtKB-KW"/>
</dbReference>
<dbReference type="GO" id="GO:0009288">
    <property type="term" value="C:bacterial-type flagellum"/>
    <property type="evidence" value="ECO:0007669"/>
    <property type="project" value="InterPro"/>
</dbReference>
<keyword evidence="3" id="KW-1003">Cell membrane</keyword>
<keyword evidence="6" id="KW-0653">Protein transport</keyword>
<evidence type="ECO:0000256" key="4">
    <source>
        <dbReference type="ARBA" id="ARBA00022500"/>
    </source>
</evidence>
<keyword evidence="7" id="KW-0472">Membrane</keyword>
<evidence type="ECO:0000256" key="3">
    <source>
        <dbReference type="ARBA" id="ARBA00022475"/>
    </source>
</evidence>
<dbReference type="GO" id="GO:0015031">
    <property type="term" value="P:protein transport"/>
    <property type="evidence" value="ECO:0007669"/>
    <property type="project" value="UniProtKB-KW"/>
</dbReference>
<evidence type="ECO:0000256" key="8">
    <source>
        <dbReference type="ARBA" id="ARBA00023225"/>
    </source>
</evidence>
<reference evidence="10" key="1">
    <citation type="submission" date="2018-06" db="EMBL/GenBank/DDBJ databases">
        <authorList>
            <person name="Zhirakovskaya E."/>
        </authorList>
    </citation>
    <scope>NUCLEOTIDE SEQUENCE</scope>
</reference>
<accession>A0A3B0ZG76</accession>
<gene>
    <name evidence="10" type="ORF">MNBD_GAMMA16-1096</name>
</gene>
<dbReference type="GO" id="GO:0005886">
    <property type="term" value="C:plasma membrane"/>
    <property type="evidence" value="ECO:0007669"/>
    <property type="project" value="UniProtKB-SubCell"/>
</dbReference>
<dbReference type="InterPro" id="IPR052570">
    <property type="entry name" value="FliJ"/>
</dbReference>
<feature type="region of interest" description="Disordered" evidence="9">
    <location>
        <begin position="129"/>
        <end position="149"/>
    </location>
</feature>
<dbReference type="PANTHER" id="PTHR38786:SF1">
    <property type="entry name" value="FLAGELLAR FLIJ PROTEIN"/>
    <property type="match status" value="1"/>
</dbReference>
<dbReference type="PANTHER" id="PTHR38786">
    <property type="entry name" value="FLAGELLAR FLIJ PROTEIN"/>
    <property type="match status" value="1"/>
</dbReference>
<evidence type="ECO:0000256" key="1">
    <source>
        <dbReference type="ARBA" id="ARBA00004413"/>
    </source>
</evidence>
<dbReference type="Pfam" id="PF02050">
    <property type="entry name" value="FliJ"/>
    <property type="match status" value="1"/>
</dbReference>
<dbReference type="EMBL" id="UOFO01000113">
    <property type="protein sequence ID" value="VAW87213.1"/>
    <property type="molecule type" value="Genomic_DNA"/>
</dbReference>
<sequence length="149" mass="17704">MRKSQRLKSIENLAEEKERAAAKNLGISLNIVAERENKLAELELYRTEYSQRFQSTNNTATSAYHFHDFRNFLHRLDLVIEEQKKLILFGEQDVAAKQRVWQICRTKAQALDKVVTRLETEEIMQETRQEQKELDERSSRMQQFITEKT</sequence>
<organism evidence="10">
    <name type="scientific">hydrothermal vent metagenome</name>
    <dbReference type="NCBI Taxonomy" id="652676"/>
    <lineage>
        <taxon>unclassified sequences</taxon>
        <taxon>metagenomes</taxon>
        <taxon>ecological metagenomes</taxon>
    </lineage>
</organism>
<comment type="subcellular location">
    <subcellularLocation>
        <location evidence="1">Cell membrane</location>
        <topology evidence="1">Peripheral membrane protein</topology>
        <orientation evidence="1">Cytoplasmic side</orientation>
    </subcellularLocation>
</comment>
<dbReference type="GO" id="GO:0006935">
    <property type="term" value="P:chemotaxis"/>
    <property type="evidence" value="ECO:0007669"/>
    <property type="project" value="UniProtKB-KW"/>
</dbReference>
<evidence type="ECO:0008006" key="11">
    <source>
        <dbReference type="Google" id="ProtNLM"/>
    </source>
</evidence>
<evidence type="ECO:0000256" key="6">
    <source>
        <dbReference type="ARBA" id="ARBA00022927"/>
    </source>
</evidence>
<evidence type="ECO:0000256" key="9">
    <source>
        <dbReference type="SAM" id="MobiDB-lite"/>
    </source>
</evidence>
<evidence type="ECO:0000256" key="5">
    <source>
        <dbReference type="ARBA" id="ARBA00022795"/>
    </source>
</evidence>
<evidence type="ECO:0000256" key="2">
    <source>
        <dbReference type="ARBA" id="ARBA00022448"/>
    </source>
</evidence>
<dbReference type="GO" id="GO:0071973">
    <property type="term" value="P:bacterial-type flagellum-dependent cell motility"/>
    <property type="evidence" value="ECO:0007669"/>
    <property type="project" value="InterPro"/>
</dbReference>
<keyword evidence="2" id="KW-0813">Transport</keyword>
<feature type="compositionally biased region" description="Basic and acidic residues" evidence="9">
    <location>
        <begin position="129"/>
        <end position="139"/>
    </location>
</feature>
<dbReference type="AlphaFoldDB" id="A0A3B0ZG76"/>
<keyword evidence="8" id="KW-1006">Bacterial flagellum protein export</keyword>
<feature type="compositionally biased region" description="Polar residues" evidence="9">
    <location>
        <begin position="140"/>
        <end position="149"/>
    </location>
</feature>
<dbReference type="NCBIfam" id="TIGR02473">
    <property type="entry name" value="flagell_FliJ"/>
    <property type="match status" value="1"/>
</dbReference>
<keyword evidence="4" id="KW-0145">Chemotaxis</keyword>
<keyword evidence="5" id="KW-1005">Bacterial flagellum biogenesis</keyword>